<keyword evidence="1" id="KW-0472">Membrane</keyword>
<gene>
    <name evidence="2" type="ORF">DL546_001335</name>
</gene>
<proteinExistence type="predicted"/>
<name>A0A420YE86_9PEZI</name>
<comment type="caution">
    <text evidence="2">The sequence shown here is derived from an EMBL/GenBank/DDBJ whole genome shotgun (WGS) entry which is preliminary data.</text>
</comment>
<reference evidence="2 3" key="1">
    <citation type="submission" date="2018-08" db="EMBL/GenBank/DDBJ databases">
        <title>Draft genome of the lignicolous fungus Coniochaeta pulveracea.</title>
        <authorList>
            <person name="Borstlap C.J."/>
            <person name="De Witt R.N."/>
            <person name="Botha A."/>
            <person name="Volschenk H."/>
        </authorList>
    </citation>
    <scope>NUCLEOTIDE SEQUENCE [LARGE SCALE GENOMIC DNA]</scope>
    <source>
        <strain evidence="2 3">CAB683</strain>
    </source>
</reference>
<evidence type="ECO:0008006" key="4">
    <source>
        <dbReference type="Google" id="ProtNLM"/>
    </source>
</evidence>
<dbReference type="AlphaFoldDB" id="A0A420YE86"/>
<organism evidence="2 3">
    <name type="scientific">Coniochaeta pulveracea</name>
    <dbReference type="NCBI Taxonomy" id="177199"/>
    <lineage>
        <taxon>Eukaryota</taxon>
        <taxon>Fungi</taxon>
        <taxon>Dikarya</taxon>
        <taxon>Ascomycota</taxon>
        <taxon>Pezizomycotina</taxon>
        <taxon>Sordariomycetes</taxon>
        <taxon>Sordariomycetidae</taxon>
        <taxon>Coniochaetales</taxon>
        <taxon>Coniochaetaceae</taxon>
        <taxon>Coniochaeta</taxon>
    </lineage>
</organism>
<keyword evidence="1" id="KW-0812">Transmembrane</keyword>
<dbReference type="STRING" id="177199.A0A420YE86"/>
<protein>
    <recommendedName>
        <fullName evidence="4">Glycosyltransferase family 31 protein</fullName>
    </recommendedName>
</protein>
<accession>A0A420YE86</accession>
<dbReference type="PANTHER" id="PTHR10811">
    <property type="entry name" value="FRINGE-RELATED"/>
    <property type="match status" value="1"/>
</dbReference>
<keyword evidence="1" id="KW-1133">Transmembrane helix</keyword>
<dbReference type="Proteomes" id="UP000275385">
    <property type="component" value="Unassembled WGS sequence"/>
</dbReference>
<dbReference type="Gene3D" id="3.90.550.50">
    <property type="match status" value="1"/>
</dbReference>
<dbReference type="OrthoDB" id="414175at2759"/>
<keyword evidence="3" id="KW-1185">Reference proteome</keyword>
<dbReference type="EMBL" id="QVQW01000015">
    <property type="protein sequence ID" value="RKU46203.1"/>
    <property type="molecule type" value="Genomic_DNA"/>
</dbReference>
<feature type="transmembrane region" description="Helical" evidence="1">
    <location>
        <begin position="15"/>
        <end position="35"/>
    </location>
</feature>
<evidence type="ECO:0000313" key="2">
    <source>
        <dbReference type="EMBL" id="RKU46203.1"/>
    </source>
</evidence>
<evidence type="ECO:0000256" key="1">
    <source>
        <dbReference type="SAM" id="Phobius"/>
    </source>
</evidence>
<sequence>MAIPRLVVSYGQVRALRVVLVAVVVCVTLVTMLRLHNRAPEPSIYDYTEGRTAPWRDWRHEDNETHANSPEGRFLKQLIQKHDLTNEVTWSARVVEPKFGGGRVKSKRPSVTEVATRLLERDFVNTRVADADLRLGLEAGEKLKLPVAGAKGITVDASTLLFGVSTTYERLVYADHELIRDWQSWLTNGNGKSNGASLLLTLHKSTTEDELEEVEETLRSSGIDATVQLSKGGDDSASRYIDLLQELRSHSATLKGKTFIGLVDDDVFFPSMGKLIQKLSKFQSDKQYYIGAPSERSDWAIETNKTITYGGGAVFLTLPMVEQVVKSPCMHSDSASPLTTDLKTRVSSPHSQDFHTGVQWDLQLYECITKHTSTDLHVLPSFFNPEQGELYSTVDGTGPIDEGYASGAQPLTLHQYRNVHRFEAGKGHLVTRVCGEDCFLQRFLFKDDWVLVNGYTLSQYPDGVDTVSLKHKKISAQGEGDEAQKVVVGKRLVVDGDQSDEDSKAIAWAGRKRTWRLLDARVDESGEIWQAYVKRKDGGNQFEEARAPGDRIHAEEERTDKDSIVILIWKP</sequence>
<evidence type="ECO:0000313" key="3">
    <source>
        <dbReference type="Proteomes" id="UP000275385"/>
    </source>
</evidence>